<reference evidence="4 5" key="1">
    <citation type="journal article" date="2016" name="Genome Biol. Evol.">
        <title>Divergent and convergent evolution of fungal pathogenicity.</title>
        <authorList>
            <person name="Shang Y."/>
            <person name="Xiao G."/>
            <person name="Zheng P."/>
            <person name="Cen K."/>
            <person name="Zhan S."/>
            <person name="Wang C."/>
        </authorList>
    </citation>
    <scope>NUCLEOTIDE SEQUENCE [LARGE SCALE GENOMIC DNA]</scope>
    <source>
        <strain evidence="4 5">RCEF 1005</strain>
    </source>
</reference>
<dbReference type="Proteomes" id="UP000076881">
    <property type="component" value="Unassembled WGS sequence"/>
</dbReference>
<dbReference type="InterPro" id="IPR050173">
    <property type="entry name" value="ABC_transporter_C-like"/>
</dbReference>
<keyword evidence="2" id="KW-0067">ATP-binding</keyword>
<dbReference type="AlphaFoldDB" id="A0A167XLU1"/>
<dbReference type="InterPro" id="IPR027417">
    <property type="entry name" value="P-loop_NTPase"/>
</dbReference>
<dbReference type="GO" id="GO:0042626">
    <property type="term" value="F:ATPase-coupled transmembrane transporter activity"/>
    <property type="evidence" value="ECO:0007669"/>
    <property type="project" value="TreeGrafter"/>
</dbReference>
<evidence type="ECO:0000256" key="1">
    <source>
        <dbReference type="ARBA" id="ARBA00022741"/>
    </source>
</evidence>
<evidence type="ECO:0000256" key="2">
    <source>
        <dbReference type="ARBA" id="ARBA00022840"/>
    </source>
</evidence>
<dbReference type="GO" id="GO:0016887">
    <property type="term" value="F:ATP hydrolysis activity"/>
    <property type="evidence" value="ECO:0007669"/>
    <property type="project" value="InterPro"/>
</dbReference>
<dbReference type="Pfam" id="PF00005">
    <property type="entry name" value="ABC_tran"/>
    <property type="match status" value="1"/>
</dbReference>
<proteinExistence type="predicted"/>
<comment type="caution">
    <text evidence="4">The sequence shown here is derived from an EMBL/GenBank/DDBJ whole genome shotgun (WGS) entry which is preliminary data.</text>
</comment>
<dbReference type="GO" id="GO:0005524">
    <property type="term" value="F:ATP binding"/>
    <property type="evidence" value="ECO:0007669"/>
    <property type="project" value="UniProtKB-KW"/>
</dbReference>
<dbReference type="EMBL" id="AZHF01000014">
    <property type="protein sequence ID" value="OAA65135.1"/>
    <property type="molecule type" value="Genomic_DNA"/>
</dbReference>
<sequence length="189" mass="20814">MARASSPPSAQLLNLINYKGTICIDNREIRTVCPDFLRSQITTVTQGGIYLLGSVKFNLDPFDASLRPSTCIVTDAMCEAMLHRVGLWDIISARGDLTARMKDMRFSGGQRQLFQFARAMLHHHTMRTKIVLMDEATSSLDEETEARIATILSTAFAGCTKVVISHGAIALNSTDSIIRLNAGRAQLVR</sequence>
<dbReference type="SUPFAM" id="SSF52540">
    <property type="entry name" value="P-loop containing nucleoside triphosphate hydrolases"/>
    <property type="match status" value="1"/>
</dbReference>
<gene>
    <name evidence="4" type="ORF">LEL_10582</name>
</gene>
<keyword evidence="5" id="KW-1185">Reference proteome</keyword>
<dbReference type="OrthoDB" id="4867492at2759"/>
<dbReference type="STRING" id="1081108.A0A167XLU1"/>
<keyword evidence="1" id="KW-0547">Nucleotide-binding</keyword>
<dbReference type="PANTHER" id="PTHR24223">
    <property type="entry name" value="ATP-BINDING CASSETTE SUB-FAMILY C"/>
    <property type="match status" value="1"/>
</dbReference>
<evidence type="ECO:0000313" key="5">
    <source>
        <dbReference type="Proteomes" id="UP000076881"/>
    </source>
</evidence>
<dbReference type="GO" id="GO:0016020">
    <property type="term" value="C:membrane"/>
    <property type="evidence" value="ECO:0007669"/>
    <property type="project" value="TreeGrafter"/>
</dbReference>
<evidence type="ECO:0000259" key="3">
    <source>
        <dbReference type="Pfam" id="PF00005"/>
    </source>
</evidence>
<organism evidence="4 5">
    <name type="scientific">Akanthomyces lecanii RCEF 1005</name>
    <dbReference type="NCBI Taxonomy" id="1081108"/>
    <lineage>
        <taxon>Eukaryota</taxon>
        <taxon>Fungi</taxon>
        <taxon>Dikarya</taxon>
        <taxon>Ascomycota</taxon>
        <taxon>Pezizomycotina</taxon>
        <taxon>Sordariomycetes</taxon>
        <taxon>Hypocreomycetidae</taxon>
        <taxon>Hypocreales</taxon>
        <taxon>Cordycipitaceae</taxon>
        <taxon>Akanthomyces</taxon>
        <taxon>Cordyceps confragosa</taxon>
    </lineage>
</organism>
<accession>A0A167XLU1</accession>
<dbReference type="Gene3D" id="3.40.50.300">
    <property type="entry name" value="P-loop containing nucleotide triphosphate hydrolases"/>
    <property type="match status" value="1"/>
</dbReference>
<protein>
    <submittedName>
        <fullName evidence="4">ABC transporter-like protein</fullName>
    </submittedName>
</protein>
<evidence type="ECO:0000313" key="4">
    <source>
        <dbReference type="EMBL" id="OAA65135.1"/>
    </source>
</evidence>
<name>A0A167XLU1_CORDF</name>
<dbReference type="InterPro" id="IPR003439">
    <property type="entry name" value="ABC_transporter-like_ATP-bd"/>
</dbReference>
<feature type="domain" description="ABC transporter" evidence="3">
    <location>
        <begin position="17"/>
        <end position="138"/>
    </location>
</feature>